<evidence type="ECO:0008006" key="3">
    <source>
        <dbReference type="Google" id="ProtNLM"/>
    </source>
</evidence>
<dbReference type="PANTHER" id="PTHR10000">
    <property type="entry name" value="PHOSPHOSERINE PHOSPHATASE"/>
    <property type="match status" value="1"/>
</dbReference>
<protein>
    <recommendedName>
        <fullName evidence="3">Cof subfamily protein (Haloacid dehalogenase superfamily)/HAD superfamily hydrolase (TIGR01484 family)</fullName>
    </recommendedName>
</protein>
<organism evidence="1 2">
    <name type="scientific">Antricoccus suffuscus</name>
    <dbReference type="NCBI Taxonomy" id="1629062"/>
    <lineage>
        <taxon>Bacteria</taxon>
        <taxon>Bacillati</taxon>
        <taxon>Actinomycetota</taxon>
        <taxon>Actinomycetes</taxon>
        <taxon>Geodermatophilales</taxon>
        <taxon>Antricoccaceae</taxon>
        <taxon>Antricoccus</taxon>
    </lineage>
</organism>
<reference evidence="1 2" key="1">
    <citation type="submission" date="2018-03" db="EMBL/GenBank/DDBJ databases">
        <title>Genomic Encyclopedia of Archaeal and Bacterial Type Strains, Phase II (KMG-II): from individual species to whole genera.</title>
        <authorList>
            <person name="Goeker M."/>
        </authorList>
    </citation>
    <scope>NUCLEOTIDE SEQUENCE [LARGE SCALE GENOMIC DNA]</scope>
    <source>
        <strain evidence="1 2">DSM 100065</strain>
    </source>
</reference>
<dbReference type="InterPro" id="IPR006379">
    <property type="entry name" value="HAD-SF_hydro_IIB"/>
</dbReference>
<dbReference type="InterPro" id="IPR023214">
    <property type="entry name" value="HAD_sf"/>
</dbReference>
<dbReference type="Proteomes" id="UP000237752">
    <property type="component" value="Unassembled WGS sequence"/>
</dbReference>
<dbReference type="Gene3D" id="3.30.1240.10">
    <property type="match status" value="1"/>
</dbReference>
<comment type="caution">
    <text evidence="1">The sequence shown here is derived from an EMBL/GenBank/DDBJ whole genome shotgun (WGS) entry which is preliminary data.</text>
</comment>
<evidence type="ECO:0000313" key="1">
    <source>
        <dbReference type="EMBL" id="PRZ42968.1"/>
    </source>
</evidence>
<dbReference type="NCBIfam" id="TIGR01484">
    <property type="entry name" value="HAD-SF-IIB"/>
    <property type="match status" value="1"/>
</dbReference>
<gene>
    <name evidence="1" type="ORF">CLV47_10318</name>
</gene>
<dbReference type="InterPro" id="IPR036412">
    <property type="entry name" value="HAD-like_sf"/>
</dbReference>
<dbReference type="SUPFAM" id="SSF56784">
    <property type="entry name" value="HAD-like"/>
    <property type="match status" value="1"/>
</dbReference>
<name>A0A2T1A3T1_9ACTN</name>
<dbReference type="RefSeq" id="WP_106347961.1">
    <property type="nucleotide sequence ID" value="NZ_PVUE01000003.1"/>
</dbReference>
<keyword evidence="2" id="KW-1185">Reference proteome</keyword>
<dbReference type="PROSITE" id="PS01228">
    <property type="entry name" value="COF_1"/>
    <property type="match status" value="1"/>
</dbReference>
<dbReference type="GO" id="GO:0005829">
    <property type="term" value="C:cytosol"/>
    <property type="evidence" value="ECO:0007669"/>
    <property type="project" value="TreeGrafter"/>
</dbReference>
<evidence type="ECO:0000313" key="2">
    <source>
        <dbReference type="Proteomes" id="UP000237752"/>
    </source>
</evidence>
<dbReference type="Gene3D" id="3.40.50.1000">
    <property type="entry name" value="HAD superfamily/HAD-like"/>
    <property type="match status" value="1"/>
</dbReference>
<dbReference type="Pfam" id="PF08282">
    <property type="entry name" value="Hydrolase_3"/>
    <property type="match status" value="1"/>
</dbReference>
<dbReference type="EMBL" id="PVUE01000003">
    <property type="protein sequence ID" value="PRZ42968.1"/>
    <property type="molecule type" value="Genomic_DNA"/>
</dbReference>
<dbReference type="GO" id="GO:0016791">
    <property type="term" value="F:phosphatase activity"/>
    <property type="evidence" value="ECO:0007669"/>
    <property type="project" value="TreeGrafter"/>
</dbReference>
<sequence length="279" mass="29944">MTLAAHKAAATRDGWLPKLIVSDLDGTLVSHYHGMSDGHRDMMEYLVHKGIPVVPATGRGPRLLDLTRAEVGGGDGYLIMAQGAVVFEGHTLLHVDSMPYDDALTITDKVRGALGEIRIGAEDARDFGGPLRLQHGFQWPYSLDEAAYVDPADVVIGDVLKIFVESGVQDIDDLLQTVRTVIPPDTASVTHSGIGFVEISPVGVTKATGLAFVAERLGIDAADVLCFGDMPNDIPMFEWAGRSVAMANAHPDVLAVADDVTGTCEELGFSTYIKELFNW</sequence>
<dbReference type="AlphaFoldDB" id="A0A2T1A3T1"/>
<dbReference type="PANTHER" id="PTHR10000:SF8">
    <property type="entry name" value="HAD SUPERFAMILY HYDROLASE-LIKE, TYPE 3"/>
    <property type="match status" value="1"/>
</dbReference>
<proteinExistence type="predicted"/>
<dbReference type="GO" id="GO:0000287">
    <property type="term" value="F:magnesium ion binding"/>
    <property type="evidence" value="ECO:0007669"/>
    <property type="project" value="TreeGrafter"/>
</dbReference>
<accession>A0A2T1A3T1</accession>